<comment type="caution">
    <text evidence="3">The sequence shown here is derived from an EMBL/GenBank/DDBJ whole genome shotgun (WGS) entry which is preliminary data.</text>
</comment>
<proteinExistence type="predicted"/>
<feature type="domain" description="Glycosyl transferase family 1" evidence="1">
    <location>
        <begin position="201"/>
        <end position="355"/>
    </location>
</feature>
<dbReference type="CDD" id="cd03811">
    <property type="entry name" value="GT4_GT28_WabH-like"/>
    <property type="match status" value="1"/>
</dbReference>
<evidence type="ECO:0000259" key="2">
    <source>
        <dbReference type="Pfam" id="PF13439"/>
    </source>
</evidence>
<dbReference type="Pfam" id="PF13439">
    <property type="entry name" value="Glyco_transf_4"/>
    <property type="match status" value="1"/>
</dbReference>
<dbReference type="PANTHER" id="PTHR12526:SF635">
    <property type="entry name" value="GLYCOSYL TRANSFERASE GROUP 1"/>
    <property type="match status" value="1"/>
</dbReference>
<dbReference type="EMBL" id="JADZGI010000001">
    <property type="protein sequence ID" value="MBH0113708.1"/>
    <property type="molecule type" value="Genomic_DNA"/>
</dbReference>
<dbReference type="AlphaFoldDB" id="A0A931MLA7"/>
<evidence type="ECO:0000313" key="4">
    <source>
        <dbReference type="Proteomes" id="UP000617634"/>
    </source>
</evidence>
<sequence length="397" mass="42417">MTLALTRDLHPRASTPPQVSGLRLWSIVNSLTSGGAEIFVTSLHAALANRGLATTTLALCDAQALGNSQAMEARLAERLDQCGSRFASLGLDARRSTLKGAAALRRLFASEGRPQVIHAHTVRAIPICALAGWRGPLVVTHHNSRLSFAPRMFTLFDFFVDHWVAISPDVAAHYRRHSRRAHTPIANAPDSQFTVDTPRTTPGEPPRILSVGAISDQKHYELLIETAASLRAISTHGSMPIFEIAGGGEGLPTLSAAVKARGLEDHVHFLGERDDVPALMARADCLLNTSRYEGMPVSLLEAFAMALPVVATAVAGNRDLVQGDVNGLLATEEPQALAGAIRRMFDEPGLYARLSAGSLASRERYSMNAAASRHLALYEHLCASGAAAKPIGPARTD</sequence>
<dbReference type="PANTHER" id="PTHR12526">
    <property type="entry name" value="GLYCOSYLTRANSFERASE"/>
    <property type="match status" value="1"/>
</dbReference>
<gene>
    <name evidence="3" type="ORF">I5E68_12195</name>
</gene>
<feature type="domain" description="Glycosyltransferase subfamily 4-like N-terminal" evidence="2">
    <location>
        <begin position="34"/>
        <end position="179"/>
    </location>
</feature>
<dbReference type="Gene3D" id="3.40.50.2000">
    <property type="entry name" value="Glycogen Phosphorylase B"/>
    <property type="match status" value="2"/>
</dbReference>
<dbReference type="GO" id="GO:0016757">
    <property type="term" value="F:glycosyltransferase activity"/>
    <property type="evidence" value="ECO:0007669"/>
    <property type="project" value="InterPro"/>
</dbReference>
<organism evidence="3 4">
    <name type="scientific">Novosphingobium aureum</name>
    <dbReference type="NCBI Taxonomy" id="2792964"/>
    <lineage>
        <taxon>Bacteria</taxon>
        <taxon>Pseudomonadati</taxon>
        <taxon>Pseudomonadota</taxon>
        <taxon>Alphaproteobacteria</taxon>
        <taxon>Sphingomonadales</taxon>
        <taxon>Sphingomonadaceae</taxon>
        <taxon>Novosphingobium</taxon>
    </lineage>
</organism>
<dbReference type="Proteomes" id="UP000617634">
    <property type="component" value="Unassembled WGS sequence"/>
</dbReference>
<dbReference type="InterPro" id="IPR028098">
    <property type="entry name" value="Glyco_trans_4-like_N"/>
</dbReference>
<name>A0A931MLA7_9SPHN</name>
<accession>A0A931MLA7</accession>
<dbReference type="SUPFAM" id="SSF53756">
    <property type="entry name" value="UDP-Glycosyltransferase/glycogen phosphorylase"/>
    <property type="match status" value="1"/>
</dbReference>
<protein>
    <submittedName>
        <fullName evidence="3">Glycosyltransferase</fullName>
    </submittedName>
</protein>
<evidence type="ECO:0000259" key="1">
    <source>
        <dbReference type="Pfam" id="PF00534"/>
    </source>
</evidence>
<reference evidence="3" key="1">
    <citation type="submission" date="2020-11" db="EMBL/GenBank/DDBJ databases">
        <title>Novosphingobium aureum sp. nov., a marine bacterium isolated from sediment of a salt flat.</title>
        <authorList>
            <person name="Yoo Y."/>
            <person name="Kim J.-J."/>
        </authorList>
    </citation>
    <scope>NUCLEOTIDE SEQUENCE</scope>
    <source>
        <strain evidence="3">YJ-S2-02</strain>
    </source>
</reference>
<keyword evidence="4" id="KW-1185">Reference proteome</keyword>
<dbReference type="Pfam" id="PF00534">
    <property type="entry name" value="Glycos_transf_1"/>
    <property type="match status" value="1"/>
</dbReference>
<dbReference type="InterPro" id="IPR001296">
    <property type="entry name" value="Glyco_trans_1"/>
</dbReference>
<evidence type="ECO:0000313" key="3">
    <source>
        <dbReference type="EMBL" id="MBH0113708.1"/>
    </source>
</evidence>
<dbReference type="RefSeq" id="WP_197164065.1">
    <property type="nucleotide sequence ID" value="NZ_JADZGI010000001.1"/>
</dbReference>